<evidence type="ECO:0000313" key="1">
    <source>
        <dbReference type="EMBL" id="GLS73057.1"/>
    </source>
</evidence>
<dbReference type="RefSeq" id="WP_238196201.1">
    <property type="nucleotide sequence ID" value="NZ_BPQZ01000009.1"/>
</dbReference>
<reference evidence="2" key="1">
    <citation type="journal article" date="2019" name="Int. J. Syst. Evol. Microbiol.">
        <title>The Global Catalogue of Microorganisms (GCM) 10K type strain sequencing project: providing services to taxonomists for standard genome sequencing and annotation.</title>
        <authorList>
            <consortium name="The Broad Institute Genomics Platform"/>
            <consortium name="The Broad Institute Genome Sequencing Center for Infectious Disease"/>
            <person name="Wu L."/>
            <person name="Ma J."/>
        </authorList>
    </citation>
    <scope>NUCLEOTIDE SEQUENCE [LARGE SCALE GENOMIC DNA]</scope>
    <source>
        <strain evidence="2">NBRC 103632</strain>
    </source>
</reference>
<dbReference type="EMBL" id="BSPL01000024">
    <property type="protein sequence ID" value="GLS73057.1"/>
    <property type="molecule type" value="Genomic_DNA"/>
</dbReference>
<keyword evidence="2" id="KW-1185">Reference proteome</keyword>
<name>A0AA37TIZ7_9HYPH</name>
<sequence length="70" mass="7423">MNTPAGPATRPYDRVEISVSGAWGEAPSQDVLAVLLSVRDCCLAGVQAREPDAPRVLERIGLRFQMVGGA</sequence>
<protein>
    <submittedName>
        <fullName evidence="1">Uncharacterized protein</fullName>
    </submittedName>
</protein>
<dbReference type="AlphaFoldDB" id="A0AA37TIZ7"/>
<proteinExistence type="predicted"/>
<evidence type="ECO:0000313" key="2">
    <source>
        <dbReference type="Proteomes" id="UP001157440"/>
    </source>
</evidence>
<comment type="caution">
    <text evidence="1">The sequence shown here is derived from an EMBL/GenBank/DDBJ whole genome shotgun (WGS) entry which is preliminary data.</text>
</comment>
<dbReference type="Proteomes" id="UP001157440">
    <property type="component" value="Unassembled WGS sequence"/>
</dbReference>
<gene>
    <name evidence="1" type="ORF">GCM10007890_50720</name>
</gene>
<accession>A0AA37TIZ7</accession>
<organism evidence="1 2">
    <name type="scientific">Methylobacterium tardum</name>
    <dbReference type="NCBI Taxonomy" id="374432"/>
    <lineage>
        <taxon>Bacteria</taxon>
        <taxon>Pseudomonadati</taxon>
        <taxon>Pseudomonadota</taxon>
        <taxon>Alphaproteobacteria</taxon>
        <taxon>Hyphomicrobiales</taxon>
        <taxon>Methylobacteriaceae</taxon>
        <taxon>Methylobacterium</taxon>
    </lineage>
</organism>